<evidence type="ECO:0000256" key="10">
    <source>
        <dbReference type="PROSITE-ProRule" id="PRU00221"/>
    </source>
</evidence>
<dbReference type="SUPFAM" id="SSF50978">
    <property type="entry name" value="WD40 repeat-like"/>
    <property type="match status" value="1"/>
</dbReference>
<dbReference type="Pfam" id="PF14817">
    <property type="entry name" value="HAUS5"/>
    <property type="match status" value="1"/>
</dbReference>
<dbReference type="InterPro" id="IPR001680">
    <property type="entry name" value="WD40_rpt"/>
</dbReference>
<comment type="similarity">
    <text evidence="2">Belongs to the WD repeat CDC20/Fizzy family.</text>
</comment>
<keyword evidence="5" id="KW-0677">Repeat</keyword>
<accession>A0A9Q1IXW3</accession>
<protein>
    <recommendedName>
        <fullName evidence="8">Fizzy-related protein homolog</fullName>
    </recommendedName>
    <alternativeName>
        <fullName evidence="9">Cdh1/Hct1 homolog</fullName>
    </alternativeName>
</protein>
<evidence type="ECO:0000256" key="2">
    <source>
        <dbReference type="ARBA" id="ARBA00006445"/>
    </source>
</evidence>
<dbReference type="PANTHER" id="PTHR19918">
    <property type="entry name" value="CELL DIVISION CYCLE 20 CDC20 FIZZY -RELATED"/>
    <property type="match status" value="1"/>
</dbReference>
<dbReference type="PANTHER" id="PTHR19918:SF34">
    <property type="entry name" value="FIZZY-RELATED PROTEIN HOMOLOG"/>
    <property type="match status" value="1"/>
</dbReference>
<feature type="compositionally biased region" description="Basic and acidic residues" evidence="12">
    <location>
        <begin position="108"/>
        <end position="126"/>
    </location>
</feature>
<feature type="region of interest" description="Disordered" evidence="12">
    <location>
        <begin position="131"/>
        <end position="168"/>
    </location>
</feature>
<keyword evidence="11" id="KW-0175">Coiled coil</keyword>
<dbReference type="GO" id="GO:0031145">
    <property type="term" value="P:anaphase-promoting complex-dependent catabolic process"/>
    <property type="evidence" value="ECO:0007669"/>
    <property type="project" value="TreeGrafter"/>
</dbReference>
<feature type="region of interest" description="Disordered" evidence="12">
    <location>
        <begin position="33"/>
        <end position="52"/>
    </location>
</feature>
<dbReference type="Gene3D" id="2.130.10.10">
    <property type="entry name" value="YVTN repeat-like/Quinoprotein amine dehydrogenase"/>
    <property type="match status" value="1"/>
</dbReference>
<dbReference type="EMBL" id="JAINUF010000006">
    <property type="protein sequence ID" value="KAJ8356830.1"/>
    <property type="molecule type" value="Genomic_DNA"/>
</dbReference>
<dbReference type="FunFam" id="2.130.10.10:FF:000025">
    <property type="entry name" value="FIZZY-related 2 isoform 1"/>
    <property type="match status" value="1"/>
</dbReference>
<feature type="repeat" description="WD" evidence="10">
    <location>
        <begin position="441"/>
        <end position="482"/>
    </location>
</feature>
<organism evidence="14 15">
    <name type="scientific">Synaphobranchus kaupii</name>
    <name type="common">Kaup's arrowtooth eel</name>
    <dbReference type="NCBI Taxonomy" id="118154"/>
    <lineage>
        <taxon>Eukaryota</taxon>
        <taxon>Metazoa</taxon>
        <taxon>Chordata</taxon>
        <taxon>Craniata</taxon>
        <taxon>Vertebrata</taxon>
        <taxon>Euteleostomi</taxon>
        <taxon>Actinopterygii</taxon>
        <taxon>Neopterygii</taxon>
        <taxon>Teleostei</taxon>
        <taxon>Anguilliformes</taxon>
        <taxon>Synaphobranchidae</taxon>
        <taxon>Synaphobranchus</taxon>
    </lineage>
</organism>
<dbReference type="PROSITE" id="PS50082">
    <property type="entry name" value="WD_REPEATS_2"/>
    <property type="match status" value="3"/>
</dbReference>
<evidence type="ECO:0000259" key="13">
    <source>
        <dbReference type="Pfam" id="PF24807"/>
    </source>
</evidence>
<feature type="repeat" description="WD" evidence="10">
    <location>
        <begin position="227"/>
        <end position="268"/>
    </location>
</feature>
<feature type="coiled-coil region" evidence="11">
    <location>
        <begin position="600"/>
        <end position="634"/>
    </location>
</feature>
<evidence type="ECO:0000256" key="9">
    <source>
        <dbReference type="ARBA" id="ARBA00081406"/>
    </source>
</evidence>
<reference evidence="14" key="1">
    <citation type="journal article" date="2023" name="Science">
        <title>Genome structures resolve the early diversification of teleost fishes.</title>
        <authorList>
            <person name="Parey E."/>
            <person name="Louis A."/>
            <person name="Montfort J."/>
            <person name="Bouchez O."/>
            <person name="Roques C."/>
            <person name="Iampietro C."/>
            <person name="Lluch J."/>
            <person name="Castinel A."/>
            <person name="Donnadieu C."/>
            <person name="Desvignes T."/>
            <person name="Floi Bucao C."/>
            <person name="Jouanno E."/>
            <person name="Wen M."/>
            <person name="Mejri S."/>
            <person name="Dirks R."/>
            <person name="Jansen H."/>
            <person name="Henkel C."/>
            <person name="Chen W.J."/>
            <person name="Zahm M."/>
            <person name="Cabau C."/>
            <person name="Klopp C."/>
            <person name="Thompson A.W."/>
            <person name="Robinson-Rechavi M."/>
            <person name="Braasch I."/>
            <person name="Lecointre G."/>
            <person name="Bobe J."/>
            <person name="Postlethwait J.H."/>
            <person name="Berthelot C."/>
            <person name="Roest Crollius H."/>
            <person name="Guiguen Y."/>
        </authorList>
    </citation>
    <scope>NUCLEOTIDE SEQUENCE</scope>
    <source>
        <strain evidence="14">WJC10195</strain>
    </source>
</reference>
<comment type="caution">
    <text evidence="14">The sequence shown here is derived from an EMBL/GenBank/DDBJ whole genome shotgun (WGS) entry which is preliminary data.</text>
</comment>
<dbReference type="InterPro" id="IPR029131">
    <property type="entry name" value="HAUS5"/>
</dbReference>
<feature type="region of interest" description="Disordered" evidence="12">
    <location>
        <begin position="107"/>
        <end position="126"/>
    </location>
</feature>
<gene>
    <name evidence="14" type="ORF">SKAU_G00196240</name>
</gene>
<dbReference type="GO" id="GO:0051225">
    <property type="term" value="P:spindle assembly"/>
    <property type="evidence" value="ECO:0007669"/>
    <property type="project" value="InterPro"/>
</dbReference>
<dbReference type="GO" id="GO:0010997">
    <property type="term" value="F:anaphase-promoting complex binding"/>
    <property type="evidence" value="ECO:0007669"/>
    <property type="project" value="InterPro"/>
</dbReference>
<dbReference type="InterPro" id="IPR056150">
    <property type="entry name" value="WD40_CDC20-Fz"/>
</dbReference>
<feature type="compositionally biased region" description="Low complexity" evidence="12">
    <location>
        <begin position="34"/>
        <end position="43"/>
    </location>
</feature>
<dbReference type="OrthoDB" id="2019614at2759"/>
<evidence type="ECO:0000256" key="6">
    <source>
        <dbReference type="ARBA" id="ARBA00022776"/>
    </source>
</evidence>
<dbReference type="GO" id="GO:1990757">
    <property type="term" value="F:ubiquitin ligase activator activity"/>
    <property type="evidence" value="ECO:0007669"/>
    <property type="project" value="TreeGrafter"/>
</dbReference>
<evidence type="ECO:0000256" key="7">
    <source>
        <dbReference type="ARBA" id="ARBA00023306"/>
    </source>
</evidence>
<feature type="domain" description="CDC20/Fizzy WD40" evidence="13">
    <location>
        <begin position="181"/>
        <end position="472"/>
    </location>
</feature>
<dbReference type="InterPro" id="IPR033010">
    <property type="entry name" value="Cdc20/Fizzy"/>
</dbReference>
<keyword evidence="15" id="KW-1185">Reference proteome</keyword>
<feature type="coiled-coil region" evidence="11">
    <location>
        <begin position="847"/>
        <end position="874"/>
    </location>
</feature>
<dbReference type="GO" id="GO:0070652">
    <property type="term" value="C:HAUS complex"/>
    <property type="evidence" value="ECO:0007669"/>
    <property type="project" value="InterPro"/>
</dbReference>
<dbReference type="PROSITE" id="PS50294">
    <property type="entry name" value="WD_REPEATS_REGION"/>
    <property type="match status" value="2"/>
</dbReference>
<evidence type="ECO:0000256" key="3">
    <source>
        <dbReference type="ARBA" id="ARBA00022574"/>
    </source>
</evidence>
<dbReference type="SMART" id="SM00320">
    <property type="entry name" value="WD40"/>
    <property type="match status" value="6"/>
</dbReference>
<feature type="region of interest" description="Disordered" evidence="12">
    <location>
        <begin position="65"/>
        <end position="87"/>
    </location>
</feature>
<dbReference type="Pfam" id="PF24807">
    <property type="entry name" value="WD40_CDC20-Fz"/>
    <property type="match status" value="1"/>
</dbReference>
<keyword evidence="3 10" id="KW-0853">WD repeat</keyword>
<dbReference type="GO" id="GO:1905786">
    <property type="term" value="P:positive regulation of anaphase-promoting complex-dependent catabolic process"/>
    <property type="evidence" value="ECO:0007669"/>
    <property type="project" value="TreeGrafter"/>
</dbReference>
<dbReference type="CDD" id="cd00200">
    <property type="entry name" value="WD40"/>
    <property type="match status" value="1"/>
</dbReference>
<dbReference type="PROSITE" id="PS00678">
    <property type="entry name" value="WD_REPEATS_1"/>
    <property type="match status" value="1"/>
</dbReference>
<evidence type="ECO:0000256" key="8">
    <source>
        <dbReference type="ARBA" id="ARBA00073600"/>
    </source>
</evidence>
<dbReference type="InterPro" id="IPR019775">
    <property type="entry name" value="WD40_repeat_CS"/>
</dbReference>
<keyword evidence="4" id="KW-0132">Cell division</keyword>
<evidence type="ECO:0000313" key="14">
    <source>
        <dbReference type="EMBL" id="KAJ8356830.1"/>
    </source>
</evidence>
<proteinExistence type="inferred from homology"/>
<evidence type="ECO:0000256" key="4">
    <source>
        <dbReference type="ARBA" id="ARBA00022618"/>
    </source>
</evidence>
<dbReference type="AlphaFoldDB" id="A0A9Q1IXW3"/>
<evidence type="ECO:0000313" key="15">
    <source>
        <dbReference type="Proteomes" id="UP001152622"/>
    </source>
</evidence>
<name>A0A9Q1IXW3_SYNKA</name>
<feature type="compositionally biased region" description="Polar residues" evidence="12">
    <location>
        <begin position="131"/>
        <end position="145"/>
    </location>
</feature>
<feature type="repeat" description="WD" evidence="10">
    <location>
        <begin position="311"/>
        <end position="343"/>
    </location>
</feature>
<evidence type="ECO:0000256" key="12">
    <source>
        <dbReference type="SAM" id="MobiDB-lite"/>
    </source>
</evidence>
<keyword evidence="7" id="KW-0131">Cell cycle</keyword>
<dbReference type="Proteomes" id="UP001152622">
    <property type="component" value="Chromosome 6"/>
</dbReference>
<dbReference type="InterPro" id="IPR036322">
    <property type="entry name" value="WD40_repeat_dom_sf"/>
</dbReference>
<evidence type="ECO:0000256" key="1">
    <source>
        <dbReference type="ARBA" id="ARBA00004906"/>
    </source>
</evidence>
<dbReference type="InterPro" id="IPR015943">
    <property type="entry name" value="WD40/YVTN_repeat-like_dom_sf"/>
</dbReference>
<feature type="compositionally biased region" description="Low complexity" evidence="12">
    <location>
        <begin position="146"/>
        <end position="162"/>
    </location>
</feature>
<dbReference type="GO" id="GO:0051301">
    <property type="term" value="P:cell division"/>
    <property type="evidence" value="ECO:0007669"/>
    <property type="project" value="UniProtKB-KW"/>
</dbReference>
<evidence type="ECO:0000256" key="5">
    <source>
        <dbReference type="ARBA" id="ARBA00022737"/>
    </source>
</evidence>
<comment type="pathway">
    <text evidence="1">Protein modification; protein ubiquitination.</text>
</comment>
<sequence>MDQDYERRLLRQINIQNENASPIKVTEVMRALTPSSSPLSSPSKHGDRFIPSRAGANWSINFHRINENEKSPSQNRKTKDATSDTNKADGLAYSALLKNELLGAGIEKVQDPQTEDRRLQPSTPERRSLFSYSLSAKRSTPDDGNSVSPYSLSPVSSKSQKLLRSPRKPTRKISKIPFKVLDAPELQDDFYLNLVDWSSLNVLSVGLGTCVYLWSACTSQVTRLCDLSVEGDSVTSVGWSERGNLVAVGTHKGFVQIWDAAAGKKLSTLEGHTARVGALAWNADQLSSGSRDRMILQRDIRTPPLQSERRLQGHRQEVCGLKWSTDHQLLASGGNDNKLLVWNHSSVLPVQQYTEHLAAVKAIAWSPHQHGLLASGGGTADRCIRFWNTLTGQPLQCTDTGSQVCNLAWSKHTNELVSTHGYSQNQILVWKYPSLTQVAKLTGHSYRVLYLAMSPDGEAIVTGAGDETLRFWNVFSKTRSTKESVSVLNLFTRIRAAGSCKLNECVPAASTQFWKPRISANMSDRSLPQQLKRWTIEEFNLQPRHLPQDSYFKTLCLGQGASIWKYITQHVYHQRNMKVMRGNLQWFKMLQDKEVECAEGQSEAARQQELQREIEELKAEMDQMTCQISVAETQLAADERLVSGSWSEAEESRRRSVMLQAFRQRCTEERLSLSQQSHRIGSHCQALGQLCRKAEVELVFGSEPNDSGDTLGRSGPEPQVLREVRELCEDRLLFFQSLQQSELKAVYTTGKQKHLSHEQRGVVFQHWLSAVQDLIHSHPPSHILSALQHQASRLQGSLQEKISTLDVEQEVAALRFRYENKHLQDISREEEELPSVKSLLQRGWEEVEQALVQLAQIQTQVQQQQIQLNAHRKEVQLELLGTDAQIEPLARAVFELELQCVIQAALKDSIREQCVQLGQQAKDRQEALRNLHSQWQSIMDFRELVGNKQEQIRGLIKANSNAKSELSRFHNEIRQFAQRELGPQCGAAAEAASALRNTVSQEVRLMGSMSLAALNRRVIKGVQRVPVEWLSTYRLRSPTFHNLCQNLAFPLYKAPEQLTAQTVSQQVELHFLRRLLQLHSLSQSSLQGQRALLPAPEQKALLQNVREVDEELLQSLLPRVRELKRRTSQGLLYGAQAKSTISHWWEQPAQFALPEVQKGGLTLQKWLQRWRLAAKALE</sequence>
<keyword evidence="6" id="KW-0498">Mitosis</keyword>
<dbReference type="GO" id="GO:0005680">
    <property type="term" value="C:anaphase-promoting complex"/>
    <property type="evidence" value="ECO:0007669"/>
    <property type="project" value="TreeGrafter"/>
</dbReference>
<evidence type="ECO:0000256" key="11">
    <source>
        <dbReference type="SAM" id="Coils"/>
    </source>
</evidence>